<reference evidence="2" key="1">
    <citation type="submission" date="2019-02" db="EMBL/GenBank/DDBJ databases">
        <title>Deep-cultivation of Planctomycetes and their phenomic and genomic characterization uncovers novel biology.</title>
        <authorList>
            <person name="Wiegand S."/>
            <person name="Jogler M."/>
            <person name="Boedeker C."/>
            <person name="Pinto D."/>
            <person name="Vollmers J."/>
            <person name="Rivas-Marin E."/>
            <person name="Kohn T."/>
            <person name="Peeters S.H."/>
            <person name="Heuer A."/>
            <person name="Rast P."/>
            <person name="Oberbeckmann S."/>
            <person name="Bunk B."/>
            <person name="Jeske O."/>
            <person name="Meyerdierks A."/>
            <person name="Storesund J.E."/>
            <person name="Kallscheuer N."/>
            <person name="Luecker S."/>
            <person name="Lage O.M."/>
            <person name="Pohl T."/>
            <person name="Merkel B.J."/>
            <person name="Hornburger P."/>
            <person name="Mueller R.-W."/>
            <person name="Bruemmer F."/>
            <person name="Labrenz M."/>
            <person name="Spormann A.M."/>
            <person name="Op den Camp H."/>
            <person name="Overmann J."/>
            <person name="Amann R."/>
            <person name="Jetten M.S.M."/>
            <person name="Mascher T."/>
            <person name="Medema M.H."/>
            <person name="Devos D.P."/>
            <person name="Kaster A.-K."/>
            <person name="Ovreas L."/>
            <person name="Rohde M."/>
            <person name="Galperin M.Y."/>
            <person name="Jogler C."/>
        </authorList>
    </citation>
    <scope>NUCLEOTIDE SEQUENCE [LARGE SCALE GENOMIC DNA]</scope>
    <source>
        <strain evidence="2">Pan97</strain>
    </source>
</reference>
<name>A0A518C9N9_9BACT</name>
<evidence type="ECO:0000313" key="1">
    <source>
        <dbReference type="EMBL" id="QDU75938.1"/>
    </source>
</evidence>
<dbReference type="KEGG" id="bvo:Pan97_29820"/>
<dbReference type="EMBL" id="CP036289">
    <property type="protein sequence ID" value="QDU75938.1"/>
    <property type="molecule type" value="Genomic_DNA"/>
</dbReference>
<dbReference type="RefSeq" id="WP_144973674.1">
    <property type="nucleotide sequence ID" value="NZ_CP036289.1"/>
</dbReference>
<protein>
    <submittedName>
        <fullName evidence="1">Uncharacterized protein</fullName>
    </submittedName>
</protein>
<gene>
    <name evidence="1" type="ORF">Pan97_29820</name>
</gene>
<organism evidence="1 2">
    <name type="scientific">Bremerella volcania</name>
    <dbReference type="NCBI Taxonomy" id="2527984"/>
    <lineage>
        <taxon>Bacteria</taxon>
        <taxon>Pseudomonadati</taxon>
        <taxon>Planctomycetota</taxon>
        <taxon>Planctomycetia</taxon>
        <taxon>Pirellulales</taxon>
        <taxon>Pirellulaceae</taxon>
        <taxon>Bremerella</taxon>
    </lineage>
</organism>
<dbReference type="AlphaFoldDB" id="A0A518C9N9"/>
<keyword evidence="2" id="KW-1185">Reference proteome</keyword>
<dbReference type="OrthoDB" id="286705at2"/>
<dbReference type="Proteomes" id="UP000318626">
    <property type="component" value="Chromosome"/>
</dbReference>
<sequence>MNNCQAFSRRFLLLILVFCPVLFGCRESESRWDAAQQATQDGSTAVSEAALDGAVFNKFFPAQTDGIDIVYKQEKAGFSQASLYRDGKLLAMLSISDTRNNPAARDKYQGSTVSVQGYPVVHRDDTTSMLVADRFQVQIQSEGDALTKEDRMKWLEKFDLGGLANAF</sequence>
<evidence type="ECO:0000313" key="2">
    <source>
        <dbReference type="Proteomes" id="UP000318626"/>
    </source>
</evidence>
<proteinExistence type="predicted"/>
<accession>A0A518C9N9</accession>